<proteinExistence type="predicted"/>
<name>A0A809S8M6_9PROT</name>
<accession>A0A809S8M6</accession>
<dbReference type="KEGG" id="ddz:DSYM_03930"/>
<evidence type="ECO:0000313" key="2">
    <source>
        <dbReference type="Proteomes" id="UP000662914"/>
    </source>
</evidence>
<organism evidence="1 2">
    <name type="scientific">Candidatus Desulfobacillus denitrificans</name>
    <dbReference type="NCBI Taxonomy" id="2608985"/>
    <lineage>
        <taxon>Bacteria</taxon>
        <taxon>Pseudomonadati</taxon>
        <taxon>Pseudomonadota</taxon>
        <taxon>Betaproteobacteria</taxon>
        <taxon>Candidatus Desulfobacillus</taxon>
    </lineage>
</organism>
<sequence length="94" mass="11027">MRAKLLFRQREEFDDGAVLEAVLWEVPAPVAGSSHRFKYRLYYGYPGRPLVRYDNERGKGDHRHVGRAEEPYRFRTAEKLIEDFLADVAARRTS</sequence>
<dbReference type="Pfam" id="PF20126">
    <property type="entry name" value="TumE"/>
    <property type="match status" value="1"/>
</dbReference>
<dbReference type="Proteomes" id="UP000662914">
    <property type="component" value="Chromosome"/>
</dbReference>
<protein>
    <submittedName>
        <fullName evidence="1">Uncharacterized protein</fullName>
    </submittedName>
</protein>
<reference evidence="1" key="1">
    <citation type="journal article" name="DNA Res.">
        <title>The physiological potential of anammox bacteria as revealed by their core genome structure.</title>
        <authorList>
            <person name="Okubo T."/>
            <person name="Toyoda A."/>
            <person name="Fukuhara K."/>
            <person name="Uchiyama I."/>
            <person name="Harigaya Y."/>
            <person name="Kuroiwa M."/>
            <person name="Suzuki T."/>
            <person name="Murakami Y."/>
            <person name="Suwa Y."/>
            <person name="Takami H."/>
        </authorList>
    </citation>
    <scope>NUCLEOTIDE SEQUENCE</scope>
    <source>
        <strain evidence="1">317325-3</strain>
    </source>
</reference>
<dbReference type="InterPro" id="IPR045397">
    <property type="entry name" value="TumE-like"/>
</dbReference>
<gene>
    <name evidence="1" type="ORF">DSYM_03930</name>
</gene>
<dbReference type="EMBL" id="AP021857">
    <property type="protein sequence ID" value="BBO19694.1"/>
    <property type="molecule type" value="Genomic_DNA"/>
</dbReference>
<dbReference type="AlphaFoldDB" id="A0A809S8M6"/>
<evidence type="ECO:0000313" key="1">
    <source>
        <dbReference type="EMBL" id="BBO19694.1"/>
    </source>
</evidence>